<dbReference type="Gene3D" id="3.30.390.10">
    <property type="entry name" value="Enolase-like, N-terminal domain"/>
    <property type="match status" value="1"/>
</dbReference>
<evidence type="ECO:0000256" key="1">
    <source>
        <dbReference type="ARBA" id="ARBA00001946"/>
    </source>
</evidence>
<dbReference type="RefSeq" id="WP_266280217.1">
    <property type="nucleotide sequence ID" value="NZ_JAPKNF010000001.1"/>
</dbReference>
<dbReference type="PANTHER" id="PTHR13794:SF58">
    <property type="entry name" value="MITOCHONDRIAL ENOLASE SUPERFAMILY MEMBER 1"/>
    <property type="match status" value="1"/>
</dbReference>
<evidence type="ECO:0000259" key="4">
    <source>
        <dbReference type="SMART" id="SM00922"/>
    </source>
</evidence>
<dbReference type="PANTHER" id="PTHR13794">
    <property type="entry name" value="ENOLASE SUPERFAMILY, MANDELATE RACEMASE"/>
    <property type="match status" value="1"/>
</dbReference>
<comment type="cofactor">
    <cofactor evidence="1">
        <name>Mg(2+)</name>
        <dbReference type="ChEBI" id="CHEBI:18420"/>
    </cofactor>
</comment>
<dbReference type="SUPFAM" id="SSF51604">
    <property type="entry name" value="Enolase C-terminal domain-like"/>
    <property type="match status" value="1"/>
</dbReference>
<dbReference type="Gene3D" id="3.20.20.120">
    <property type="entry name" value="Enolase-like C-terminal domain"/>
    <property type="match status" value="1"/>
</dbReference>
<sequence length="369" mass="39856">MARITRVEGLMVDLKPKVKRVDAIQSFVSQETPIIRITDADGAVGTGYTYTIGTGGPAILSLIERTLAPALIGREAGEIERIWRDLLFMTHATAVGAITSLALAAIDTALWDLKARRASLPLHILAGGAQERIRLYTTEGGWLHLDTAAIVDDTIRAKESGFSGAKVKVGRPLHEDVARLSAVREAVGAGFEIFTDANQAFSVDEAIRRARAYEAVDIGWLEEPLPADDVDGHVRLAASTSVPVAVGESLYSAPQFRDYLQRRACSIVQVDVARIGGITPWLKVAHLAETFNVAVCPHFLMELHVALCAAVPNARWVEYIPQLDSLTTAGMRIEDGHAIPSAEAGLGIAWDFAAIDRMTVDGSRFLIQS</sequence>
<dbReference type="InterPro" id="IPR046945">
    <property type="entry name" value="RHMD-like"/>
</dbReference>
<dbReference type="InterPro" id="IPR029065">
    <property type="entry name" value="Enolase_C-like"/>
</dbReference>
<keyword evidence="6" id="KW-1185">Reference proteome</keyword>
<feature type="domain" description="Mandelate racemase/muconate lactonizing enzyme C-terminal" evidence="4">
    <location>
        <begin position="148"/>
        <end position="243"/>
    </location>
</feature>
<gene>
    <name evidence="5" type="ORF">QO015_001580</name>
</gene>
<comment type="caution">
    <text evidence="5">The sequence shown here is derived from an EMBL/GenBank/DDBJ whole genome shotgun (WGS) entry which is preliminary data.</text>
</comment>
<keyword evidence="3" id="KW-0460">Magnesium</keyword>
<name>A0ABU0M4S9_9HYPH</name>
<evidence type="ECO:0000256" key="2">
    <source>
        <dbReference type="ARBA" id="ARBA00022723"/>
    </source>
</evidence>
<dbReference type="CDD" id="cd03316">
    <property type="entry name" value="MR_like"/>
    <property type="match status" value="1"/>
</dbReference>
<accession>A0ABU0M4S9</accession>
<dbReference type="InterPro" id="IPR029017">
    <property type="entry name" value="Enolase-like_N"/>
</dbReference>
<proteinExistence type="predicted"/>
<dbReference type="InterPro" id="IPR013342">
    <property type="entry name" value="Mandelate_racemase_C"/>
</dbReference>
<dbReference type="SFLD" id="SFLDG00179">
    <property type="entry name" value="mandelate_racemase"/>
    <property type="match status" value="1"/>
</dbReference>
<dbReference type="InterPro" id="IPR013341">
    <property type="entry name" value="Mandelate_racemase_N_dom"/>
</dbReference>
<dbReference type="SFLD" id="SFLDS00001">
    <property type="entry name" value="Enolase"/>
    <property type="match status" value="1"/>
</dbReference>
<evidence type="ECO:0000313" key="5">
    <source>
        <dbReference type="EMBL" id="MDQ0515967.1"/>
    </source>
</evidence>
<protein>
    <submittedName>
        <fullName evidence="5">L-alanine-DL-glutamate epimerase-like enolase superfamily enzyme</fullName>
    </submittedName>
</protein>
<dbReference type="Pfam" id="PF02746">
    <property type="entry name" value="MR_MLE_N"/>
    <property type="match status" value="1"/>
</dbReference>
<reference evidence="5 6" key="1">
    <citation type="submission" date="2023-07" db="EMBL/GenBank/DDBJ databases">
        <title>Genomic Encyclopedia of Type Strains, Phase IV (KMG-IV): sequencing the most valuable type-strain genomes for metagenomic binning, comparative biology and taxonomic classification.</title>
        <authorList>
            <person name="Goeker M."/>
        </authorList>
    </citation>
    <scope>NUCLEOTIDE SEQUENCE [LARGE SCALE GENOMIC DNA]</scope>
    <source>
        <strain evidence="5 6">B1-1</strain>
    </source>
</reference>
<evidence type="ECO:0000313" key="6">
    <source>
        <dbReference type="Proteomes" id="UP001223743"/>
    </source>
</evidence>
<dbReference type="SUPFAM" id="SSF54826">
    <property type="entry name" value="Enolase N-terminal domain-like"/>
    <property type="match status" value="1"/>
</dbReference>
<organism evidence="5 6">
    <name type="scientific">Kaistia geumhonensis</name>
    <dbReference type="NCBI Taxonomy" id="410839"/>
    <lineage>
        <taxon>Bacteria</taxon>
        <taxon>Pseudomonadati</taxon>
        <taxon>Pseudomonadota</taxon>
        <taxon>Alphaproteobacteria</taxon>
        <taxon>Hyphomicrobiales</taxon>
        <taxon>Kaistiaceae</taxon>
        <taxon>Kaistia</taxon>
    </lineage>
</organism>
<dbReference type="Pfam" id="PF13378">
    <property type="entry name" value="MR_MLE_C"/>
    <property type="match status" value="1"/>
</dbReference>
<dbReference type="EMBL" id="JAUSWJ010000001">
    <property type="protein sequence ID" value="MDQ0515967.1"/>
    <property type="molecule type" value="Genomic_DNA"/>
</dbReference>
<keyword evidence="2" id="KW-0479">Metal-binding</keyword>
<dbReference type="SMART" id="SM00922">
    <property type="entry name" value="MR_MLE"/>
    <property type="match status" value="1"/>
</dbReference>
<dbReference type="InterPro" id="IPR036849">
    <property type="entry name" value="Enolase-like_C_sf"/>
</dbReference>
<dbReference type="Proteomes" id="UP001223743">
    <property type="component" value="Unassembled WGS sequence"/>
</dbReference>
<evidence type="ECO:0000256" key="3">
    <source>
        <dbReference type="ARBA" id="ARBA00022842"/>
    </source>
</evidence>